<accession>A0AAW4BG26</accession>
<dbReference type="Proteomes" id="UP000786185">
    <property type="component" value="Unassembled WGS sequence"/>
</dbReference>
<reference evidence="1" key="1">
    <citation type="journal article" date="2021" name="PeerJ">
        <title>Analysis of 44 Vibrio anguillarum genomes reveals high genetic diversity.</title>
        <authorList>
            <person name="Hansen M.J."/>
            <person name="Dalsgaard I."/>
        </authorList>
    </citation>
    <scope>NUCLEOTIDE SEQUENCE</scope>
    <source>
        <strain evidence="1">850617-1/1</strain>
    </source>
</reference>
<dbReference type="AlphaFoldDB" id="A0AAW4BG26"/>
<evidence type="ECO:0000313" key="1">
    <source>
        <dbReference type="EMBL" id="MBF4437045.1"/>
    </source>
</evidence>
<feature type="non-terminal residue" evidence="1">
    <location>
        <position position="73"/>
    </location>
</feature>
<dbReference type="SUPFAM" id="SSF56954">
    <property type="entry name" value="Outer membrane efflux proteins (OEP)"/>
    <property type="match status" value="1"/>
</dbReference>
<proteinExistence type="predicted"/>
<organism evidence="1 2">
    <name type="scientific">Vibrio anguillarum</name>
    <name type="common">Listonella anguillarum</name>
    <dbReference type="NCBI Taxonomy" id="55601"/>
    <lineage>
        <taxon>Bacteria</taxon>
        <taxon>Pseudomonadati</taxon>
        <taxon>Pseudomonadota</taxon>
        <taxon>Gammaproteobacteria</taxon>
        <taxon>Vibrionales</taxon>
        <taxon>Vibrionaceae</taxon>
        <taxon>Vibrio</taxon>
    </lineage>
</organism>
<name>A0AAW4BG26_VIBAN</name>
<sequence>LLTQAKARTQAVERGYENNTSQFNDVVSAASDELALQLEQVRLMADLNLTKSNLAYLLNGFDFQVSAPSLTSL</sequence>
<protein>
    <submittedName>
        <fullName evidence="1">Copper transporter</fullName>
    </submittedName>
</protein>
<comment type="caution">
    <text evidence="1">The sequence shown here is derived from an EMBL/GenBank/DDBJ whole genome shotgun (WGS) entry which is preliminary data.</text>
</comment>
<dbReference type="EMBL" id="SCLC01000574">
    <property type="protein sequence ID" value="MBF4437045.1"/>
    <property type="molecule type" value="Genomic_DNA"/>
</dbReference>
<gene>
    <name evidence="1" type="ORF">ERJ77_21665</name>
</gene>
<feature type="non-terminal residue" evidence="1">
    <location>
        <position position="1"/>
    </location>
</feature>
<evidence type="ECO:0000313" key="2">
    <source>
        <dbReference type="Proteomes" id="UP000786185"/>
    </source>
</evidence>